<organism evidence="1">
    <name type="scientific">Rhizophora mucronata</name>
    <name type="common">Asiatic mangrove</name>
    <dbReference type="NCBI Taxonomy" id="61149"/>
    <lineage>
        <taxon>Eukaryota</taxon>
        <taxon>Viridiplantae</taxon>
        <taxon>Streptophyta</taxon>
        <taxon>Embryophyta</taxon>
        <taxon>Tracheophyta</taxon>
        <taxon>Spermatophyta</taxon>
        <taxon>Magnoliopsida</taxon>
        <taxon>eudicotyledons</taxon>
        <taxon>Gunneridae</taxon>
        <taxon>Pentapetalae</taxon>
        <taxon>rosids</taxon>
        <taxon>fabids</taxon>
        <taxon>Malpighiales</taxon>
        <taxon>Rhizophoraceae</taxon>
        <taxon>Rhizophora</taxon>
    </lineage>
</organism>
<protein>
    <submittedName>
        <fullName evidence="1">Uncharacterized protein</fullName>
    </submittedName>
</protein>
<reference evidence="1" key="1">
    <citation type="submission" date="2018-02" db="EMBL/GenBank/DDBJ databases">
        <title>Rhizophora mucronata_Transcriptome.</title>
        <authorList>
            <person name="Meera S.P."/>
            <person name="Sreeshan A."/>
            <person name="Augustine A."/>
        </authorList>
    </citation>
    <scope>NUCLEOTIDE SEQUENCE</scope>
    <source>
        <tissue evidence="1">Leaf</tissue>
    </source>
</reference>
<proteinExistence type="predicted"/>
<name>A0A2P2P120_RHIMU</name>
<sequence length="26" mass="2940">MKNQTGPIVMNNQPDQIIIISRIKTS</sequence>
<dbReference type="EMBL" id="GGEC01067966">
    <property type="protein sequence ID" value="MBX48450.1"/>
    <property type="molecule type" value="Transcribed_RNA"/>
</dbReference>
<dbReference type="AlphaFoldDB" id="A0A2P2P120"/>
<evidence type="ECO:0000313" key="1">
    <source>
        <dbReference type="EMBL" id="MBX48450.1"/>
    </source>
</evidence>
<accession>A0A2P2P120</accession>